<dbReference type="Proteomes" id="UP000006265">
    <property type="component" value="Unassembled WGS sequence"/>
</dbReference>
<reference evidence="7 8" key="1">
    <citation type="journal article" date="2012" name="J. Bacteriol.">
        <title>Genome sequence of Mycobacterium hassiacum DSM 44199, a rare source of heat-stable mycobacterial proteins.</title>
        <authorList>
            <person name="Tiago I."/>
            <person name="Maranha A."/>
            <person name="Mendes V."/>
            <person name="Alarico S."/>
            <person name="Moynihan P.J."/>
            <person name="Clarke A.J."/>
            <person name="Macedo-Ribeiro S."/>
            <person name="Pereira P.J."/>
            <person name="Empadinhas N."/>
        </authorList>
    </citation>
    <scope>NUCLEOTIDE SEQUENCE [LARGE SCALE GENOMIC DNA]</scope>
    <source>
        <strain evidence="8">DSM 44199 / CIP 105218 / JCM 12690 / 3849</strain>
    </source>
</reference>
<proteinExistence type="inferred from homology"/>
<keyword evidence="3" id="KW-1003">Cell membrane</keyword>
<organism evidence="7 8">
    <name type="scientific">Mycolicibacterium hassiacum (strain DSM 44199 / CIP 105218 / JCM 12690 / 3849)</name>
    <name type="common">Mycobacterium hassiacum</name>
    <dbReference type="NCBI Taxonomy" id="1122247"/>
    <lineage>
        <taxon>Bacteria</taxon>
        <taxon>Bacillati</taxon>
        <taxon>Actinomycetota</taxon>
        <taxon>Actinomycetes</taxon>
        <taxon>Mycobacteriales</taxon>
        <taxon>Mycobacteriaceae</taxon>
        <taxon>Mycolicibacterium</taxon>
    </lineage>
</organism>
<sequence>MTRRLSWLLALLVIAASGALMALGDSGESNQRSPEQVPAQAQSARLDELRSQFPGGDRAPAIVVVTRTDDTPLSPDDIAAAGRLGVTPPQVSDDGIAALAVVPLDAELSGFALTDAVEQLRADVAERLPDHLRAEVTGGPAFGADIADSFSGANITLLAVTAAVVALLLIITYRSPVLWLVPLLVIGFADRVAAVLGTAVADALGMQPDGSTAGITSVLVFGAGTNYALLLISRYREELGRTDDHQEALSTAVRRAGPAIIASNATVVLALATLLLASTPSVRSLGVQAAAGLVVAAVFVLLVLPPLLGLFGRRLFWPFIPRVGATPLTDRGIWHRIAAAVARRPGRIAVAAIAGLAVLTTGLIGLPVGLSQTDQFRVQAESVSGYRTLAAHFPSGLVDPTRVVGPSAEAAELQRAIETTPGVVAVTPAGRSPTGLTVWSVVLDAEPASAQAFATIDRLREAVAAVDDTALVGGSDAAARDAGAAAGHDRLVVIPAILIVVLAVLYVLLRSALAPLVLVAVTVLSSLAALGLGGWASVHVFGFPALDFTAPLFAFLFLVALGVDYTIFLVTRAREETPDHGTRDGIVRAVSATGAVITSAGIVLAAVFCVLGVLPLIVLTQVGIIVGLGILLDTFVVRTVIIPALFTLIGPAIWWPARLDPAAGDRGGRHRRH</sequence>
<dbReference type="SUPFAM" id="SSF82866">
    <property type="entry name" value="Multidrug efflux transporter AcrB transmembrane domain"/>
    <property type="match status" value="2"/>
</dbReference>
<dbReference type="eggNOG" id="COG2409">
    <property type="taxonomic scope" value="Bacteria"/>
</dbReference>
<protein>
    <submittedName>
        <fullName evidence="7">Sterol-sensing domain of SREBP cleavage-activation family protein</fullName>
    </submittedName>
</protein>
<accession>K5BKT8</accession>
<gene>
    <name evidence="7" type="ORF">C731_0552</name>
</gene>
<keyword evidence="5" id="KW-1133">Transmembrane helix</keyword>
<dbReference type="RefSeq" id="WP_005624311.1">
    <property type="nucleotide sequence ID" value="NZ_AMRA01000015.1"/>
</dbReference>
<dbReference type="Gene3D" id="1.20.1640.10">
    <property type="entry name" value="Multidrug efflux transporter AcrB transmembrane domain"/>
    <property type="match status" value="2"/>
</dbReference>
<evidence type="ECO:0000256" key="2">
    <source>
        <dbReference type="ARBA" id="ARBA00010157"/>
    </source>
</evidence>
<dbReference type="Pfam" id="PF03176">
    <property type="entry name" value="MMPL"/>
    <property type="match status" value="2"/>
</dbReference>
<evidence type="ECO:0000313" key="7">
    <source>
        <dbReference type="EMBL" id="EKF25439.1"/>
    </source>
</evidence>
<evidence type="ECO:0000256" key="3">
    <source>
        <dbReference type="ARBA" id="ARBA00022475"/>
    </source>
</evidence>
<dbReference type="STRING" id="1122247.GCA_000379865_01997"/>
<dbReference type="OrthoDB" id="2365435at2"/>
<evidence type="ECO:0000256" key="1">
    <source>
        <dbReference type="ARBA" id="ARBA00004651"/>
    </source>
</evidence>
<dbReference type="InterPro" id="IPR050545">
    <property type="entry name" value="Mycobact_MmpL"/>
</dbReference>
<dbReference type="AlphaFoldDB" id="K5BKT8"/>
<evidence type="ECO:0000256" key="6">
    <source>
        <dbReference type="ARBA" id="ARBA00023136"/>
    </source>
</evidence>
<dbReference type="InterPro" id="IPR004869">
    <property type="entry name" value="MMPL_dom"/>
</dbReference>
<dbReference type="PROSITE" id="PS50156">
    <property type="entry name" value="SSD"/>
    <property type="match status" value="2"/>
</dbReference>
<evidence type="ECO:0000313" key="8">
    <source>
        <dbReference type="Proteomes" id="UP000006265"/>
    </source>
</evidence>
<evidence type="ECO:0000256" key="4">
    <source>
        <dbReference type="ARBA" id="ARBA00022692"/>
    </source>
</evidence>
<comment type="similarity">
    <text evidence="2">Belongs to the resistance-nodulation-cell division (RND) (TC 2.A.6) family. MmpL subfamily.</text>
</comment>
<keyword evidence="4" id="KW-0812">Transmembrane</keyword>
<keyword evidence="8" id="KW-1185">Reference proteome</keyword>
<comment type="subcellular location">
    <subcellularLocation>
        <location evidence="1">Cell membrane</location>
        <topology evidence="1">Multi-pass membrane protein</topology>
    </subcellularLocation>
</comment>
<dbReference type="PATRIC" id="fig|1122247.3.peg.528"/>
<dbReference type="EMBL" id="AMRA01000015">
    <property type="protein sequence ID" value="EKF25439.1"/>
    <property type="molecule type" value="Genomic_DNA"/>
</dbReference>
<name>K5BKT8_MYCHD</name>
<dbReference type="InterPro" id="IPR000731">
    <property type="entry name" value="SSD"/>
</dbReference>
<dbReference type="PANTHER" id="PTHR33406">
    <property type="entry name" value="MEMBRANE PROTEIN MJ1562-RELATED"/>
    <property type="match status" value="1"/>
</dbReference>
<dbReference type="GO" id="GO:0005886">
    <property type="term" value="C:plasma membrane"/>
    <property type="evidence" value="ECO:0007669"/>
    <property type="project" value="UniProtKB-SubCell"/>
</dbReference>
<evidence type="ECO:0000256" key="5">
    <source>
        <dbReference type="ARBA" id="ARBA00022989"/>
    </source>
</evidence>
<comment type="caution">
    <text evidence="7">The sequence shown here is derived from an EMBL/GenBank/DDBJ whole genome shotgun (WGS) entry which is preliminary data.</text>
</comment>
<dbReference type="PANTHER" id="PTHR33406:SF6">
    <property type="entry name" value="MEMBRANE PROTEIN YDGH-RELATED"/>
    <property type="match status" value="1"/>
</dbReference>
<keyword evidence="6" id="KW-0472">Membrane</keyword>